<evidence type="ECO:0000256" key="1">
    <source>
        <dbReference type="SAM" id="MobiDB-lite"/>
    </source>
</evidence>
<dbReference type="AlphaFoldDB" id="M3TAW9"/>
<sequence length="474" mass="50719">MTGIADWHRALSTAAVLGTDRRPPPPNPPGFVARRDTESPRLLLDQAALAAALVKAGRVAGAEEPVDPAPRERLPYAPESAVQRLRTLLDVPPVPRELRMHLLARWLRTAASRSVIVPPEFIPALSAHSAGNPDLRAALAGVWGERGRWLAPRLGPAAVTVATLSSDVVNVPEQWPALAAREKEHLLRAPADTVIGVDDSFLDRCLDERAARVRDAARDALAARPTSAFAHRMAGRLSRLVDVEGPRRRLLGSTDLVVRVRPPTDLDEAATRDGLPGVATDGDRAASLRAILRSAPLHTWTAVTESTPDQIVRALAGDDVVLAAISTAAVTQRDSLWAAALAPLAAAPGLVEVLDTADRESYVVSRLPSARPSEFTGLVDMAEQPWSASVASAVLDRLASARDDATWAALPTLPIGHAAHFPPSHLGRVRALLDAPEPSGDNPVTRAAFERRRRLLHATVTFHAFDQSIQEGFA</sequence>
<feature type="region of interest" description="Disordered" evidence="1">
    <location>
        <begin position="15"/>
        <end position="37"/>
    </location>
</feature>
<dbReference type="OrthoDB" id="262508at2"/>
<accession>M3TAW9</accession>
<dbReference type="InterPro" id="IPR043746">
    <property type="entry name" value="DUF5691"/>
</dbReference>
<keyword evidence="3" id="KW-1185">Reference proteome</keyword>
<dbReference type="RefSeq" id="WP_008376649.1">
    <property type="nucleotide sequence ID" value="NZ_BAOP01000004.1"/>
</dbReference>
<dbReference type="STRING" id="410332.SAMN04488550_2686"/>
<comment type="caution">
    <text evidence="2">The sequence shown here is derived from an EMBL/GenBank/DDBJ whole genome shotgun (WGS) entry which is preliminary data.</text>
</comment>
<reference evidence="2 3" key="1">
    <citation type="submission" date="2013-02" db="EMBL/GenBank/DDBJ databases">
        <title>Whole genome shotgun sequence of Gordonia malaquae NBRC 108250.</title>
        <authorList>
            <person name="Yoshida I."/>
            <person name="Hosoyama A."/>
            <person name="Tsuchikane K."/>
            <person name="Ando Y."/>
            <person name="Baba S."/>
            <person name="Ohji S."/>
            <person name="Hamada M."/>
            <person name="Tamura T."/>
            <person name="Yamazoe A."/>
            <person name="Yamazaki S."/>
            <person name="Fujita N."/>
        </authorList>
    </citation>
    <scope>NUCLEOTIDE SEQUENCE [LARGE SCALE GENOMIC DNA]</scope>
    <source>
        <strain evidence="2 3">NBRC 108250</strain>
    </source>
</reference>
<dbReference type="Pfam" id="PF18944">
    <property type="entry name" value="DUF5691"/>
    <property type="match status" value="2"/>
</dbReference>
<gene>
    <name evidence="2" type="ORF">GM1_004_00110</name>
</gene>
<evidence type="ECO:0000313" key="3">
    <source>
        <dbReference type="Proteomes" id="UP000035009"/>
    </source>
</evidence>
<dbReference type="eggNOG" id="COG5094">
    <property type="taxonomic scope" value="Bacteria"/>
</dbReference>
<organism evidence="2 3">
    <name type="scientific">Gordonia malaquae NBRC 108250</name>
    <dbReference type="NCBI Taxonomy" id="1223542"/>
    <lineage>
        <taxon>Bacteria</taxon>
        <taxon>Bacillati</taxon>
        <taxon>Actinomycetota</taxon>
        <taxon>Actinomycetes</taxon>
        <taxon>Mycobacteriales</taxon>
        <taxon>Gordoniaceae</taxon>
        <taxon>Gordonia</taxon>
    </lineage>
</organism>
<proteinExistence type="predicted"/>
<evidence type="ECO:0000313" key="2">
    <source>
        <dbReference type="EMBL" id="GAC78566.1"/>
    </source>
</evidence>
<protein>
    <submittedName>
        <fullName evidence="2">Uncharacterized protein</fullName>
    </submittedName>
</protein>
<dbReference type="Proteomes" id="UP000035009">
    <property type="component" value="Unassembled WGS sequence"/>
</dbReference>
<dbReference type="EMBL" id="BAOP01000004">
    <property type="protein sequence ID" value="GAC78566.1"/>
    <property type="molecule type" value="Genomic_DNA"/>
</dbReference>
<name>M3TAW9_GORML</name>